<sequence>MFQEVHRLQVPEAMVVPAEVHFYFHQLERRYSVAVPGKVLVQVVIGAKRIRKLEAISAVLIGTCAAGEKDPSAYAPESSKYDIFSQFLLAFCEYLQLLKVKILRRVPMRWEDFFPYTSFFGSRVKPVMPCPGGQFQVRRYINGQILERCEDQCPPYHYAVNGICKELA</sequence>
<evidence type="ECO:0000313" key="3">
    <source>
        <dbReference type="WBParaSite" id="GPUH_0002367401-mRNA-1"/>
    </source>
</evidence>
<reference evidence="3" key="1">
    <citation type="submission" date="2016-06" db="UniProtKB">
        <authorList>
            <consortium name="WormBaseParasite"/>
        </authorList>
    </citation>
    <scope>IDENTIFICATION</scope>
</reference>
<dbReference type="EMBL" id="UYRT01098467">
    <property type="protein sequence ID" value="VDN41754.1"/>
    <property type="molecule type" value="Genomic_DNA"/>
</dbReference>
<proteinExistence type="predicted"/>
<gene>
    <name evidence="1" type="ORF">GPUH_LOCUS23642</name>
</gene>
<name>A0A183ERQ3_9BILA</name>
<organism evidence="3">
    <name type="scientific">Gongylonema pulchrum</name>
    <dbReference type="NCBI Taxonomy" id="637853"/>
    <lineage>
        <taxon>Eukaryota</taxon>
        <taxon>Metazoa</taxon>
        <taxon>Ecdysozoa</taxon>
        <taxon>Nematoda</taxon>
        <taxon>Chromadorea</taxon>
        <taxon>Rhabditida</taxon>
        <taxon>Spirurina</taxon>
        <taxon>Spiruromorpha</taxon>
        <taxon>Spiruroidea</taxon>
        <taxon>Gongylonematidae</taxon>
        <taxon>Gongylonema</taxon>
    </lineage>
</organism>
<keyword evidence="2" id="KW-1185">Reference proteome</keyword>
<protein>
    <submittedName>
        <fullName evidence="3">Radical SAM protein</fullName>
    </submittedName>
</protein>
<reference evidence="1 2" key="2">
    <citation type="submission" date="2018-11" db="EMBL/GenBank/DDBJ databases">
        <authorList>
            <consortium name="Pathogen Informatics"/>
        </authorList>
    </citation>
    <scope>NUCLEOTIDE SEQUENCE [LARGE SCALE GENOMIC DNA]</scope>
</reference>
<dbReference type="WBParaSite" id="GPUH_0002367401-mRNA-1">
    <property type="protein sequence ID" value="GPUH_0002367401-mRNA-1"/>
    <property type="gene ID" value="GPUH_0002367401"/>
</dbReference>
<accession>A0A183ERQ3</accession>
<dbReference type="Proteomes" id="UP000271098">
    <property type="component" value="Unassembled WGS sequence"/>
</dbReference>
<evidence type="ECO:0000313" key="2">
    <source>
        <dbReference type="Proteomes" id="UP000271098"/>
    </source>
</evidence>
<evidence type="ECO:0000313" key="1">
    <source>
        <dbReference type="EMBL" id="VDN41754.1"/>
    </source>
</evidence>
<dbReference type="AlphaFoldDB" id="A0A183ERQ3"/>